<dbReference type="InParanoid" id="A0A1V9X677"/>
<evidence type="ECO:0000256" key="5">
    <source>
        <dbReference type="ARBA" id="ARBA00023002"/>
    </source>
</evidence>
<dbReference type="Gene3D" id="3.40.50.720">
    <property type="entry name" value="NAD(P)-binding Rossmann-like Domain"/>
    <property type="match status" value="1"/>
</dbReference>
<evidence type="ECO:0000256" key="2">
    <source>
        <dbReference type="ARBA" id="ARBA00008072"/>
    </source>
</evidence>
<sequence>MAPSAPSENLSAVLYGINDLRLESTPITEPKDDDVQLRIASVGICGTDLHFWHEGRTGRFVVTKPLVIGHETSAIITKVGKNVTHVKVGDRVAIEPNVTCRQCEFCKRGTYNHCAAIDLAAVSPYKGHLRRYSVQKADLVFKVPDNISMDEAALIEPFAVAVQACKRGNVQPGQKVLVCGAGPIGLLCMAAARAYGVDAIVQTDIVEARLKVAKQMGADETIVVTGMEPKEIAEKVEEFLGGQPEVIFECSGQEQCLQTGIYAAKPGGTILAVGMGALLSNVPIMEAVVKEIDIKGVFCYANCYPTAVSLLGSGKVNLKPVITHRYPLEKAPDAFEHALSGRDGSVKIIINC</sequence>
<dbReference type="SMART" id="SM00829">
    <property type="entry name" value="PKS_ER"/>
    <property type="match status" value="1"/>
</dbReference>
<dbReference type="EMBL" id="MNPL01022105">
    <property type="protein sequence ID" value="OQR69105.1"/>
    <property type="molecule type" value="Genomic_DNA"/>
</dbReference>
<dbReference type="GO" id="GO:0003939">
    <property type="term" value="F:L-iditol 2-dehydrogenase (NAD+) activity"/>
    <property type="evidence" value="ECO:0007669"/>
    <property type="project" value="TreeGrafter"/>
</dbReference>
<gene>
    <name evidence="10" type="ORF">BIW11_12473</name>
</gene>
<dbReference type="GO" id="GO:0006062">
    <property type="term" value="P:sorbitol catabolic process"/>
    <property type="evidence" value="ECO:0007669"/>
    <property type="project" value="TreeGrafter"/>
</dbReference>
<dbReference type="Gene3D" id="3.90.180.10">
    <property type="entry name" value="Medium-chain alcohol dehydrogenases, catalytic domain"/>
    <property type="match status" value="1"/>
</dbReference>
<proteinExistence type="inferred from homology"/>
<evidence type="ECO:0000256" key="7">
    <source>
        <dbReference type="ARBA" id="ARBA00026132"/>
    </source>
</evidence>
<dbReference type="InterPro" id="IPR020843">
    <property type="entry name" value="ER"/>
</dbReference>
<dbReference type="Pfam" id="PF00107">
    <property type="entry name" value="ADH_zinc_N"/>
    <property type="match status" value="1"/>
</dbReference>
<evidence type="ECO:0000256" key="6">
    <source>
        <dbReference type="ARBA" id="ARBA00023027"/>
    </source>
</evidence>
<dbReference type="AlphaFoldDB" id="A0A1V9X677"/>
<comment type="caution">
    <text evidence="10">The sequence shown here is derived from an EMBL/GenBank/DDBJ whole genome shotgun (WGS) entry which is preliminary data.</text>
</comment>
<evidence type="ECO:0000256" key="4">
    <source>
        <dbReference type="ARBA" id="ARBA00022833"/>
    </source>
</evidence>
<dbReference type="STRING" id="418985.A0A1V9X677"/>
<evidence type="ECO:0000256" key="1">
    <source>
        <dbReference type="ARBA" id="ARBA00001947"/>
    </source>
</evidence>
<dbReference type="InterPro" id="IPR045306">
    <property type="entry name" value="SDH-like"/>
</dbReference>
<name>A0A1V9X677_9ACAR</name>
<dbReference type="PANTHER" id="PTHR43161">
    <property type="entry name" value="SORBITOL DEHYDROGENASE"/>
    <property type="match status" value="1"/>
</dbReference>
<accession>A0A1V9X677</accession>
<dbReference type="InterPro" id="IPR036291">
    <property type="entry name" value="NAD(P)-bd_dom_sf"/>
</dbReference>
<dbReference type="CDD" id="cd05285">
    <property type="entry name" value="sorbitol_DH"/>
    <property type="match status" value="1"/>
</dbReference>
<dbReference type="OrthoDB" id="1879366at2759"/>
<feature type="domain" description="Enoyl reductase (ER)" evidence="9">
    <location>
        <begin position="16"/>
        <end position="350"/>
    </location>
</feature>
<dbReference type="InterPro" id="IPR011032">
    <property type="entry name" value="GroES-like_sf"/>
</dbReference>
<comment type="similarity">
    <text evidence="2">Belongs to the zinc-containing alcohol dehydrogenase family.</text>
</comment>
<comment type="cofactor">
    <cofactor evidence="1">
        <name>Zn(2+)</name>
        <dbReference type="ChEBI" id="CHEBI:29105"/>
    </cofactor>
</comment>
<dbReference type="FunCoup" id="A0A1V9X677">
    <property type="interactions" value="505"/>
</dbReference>
<evidence type="ECO:0000256" key="8">
    <source>
        <dbReference type="ARBA" id="ARBA00032485"/>
    </source>
</evidence>
<dbReference type="FunFam" id="3.40.50.720:FF:000068">
    <property type="entry name" value="Sorbitol dehydrogenase"/>
    <property type="match status" value="1"/>
</dbReference>
<evidence type="ECO:0000313" key="10">
    <source>
        <dbReference type="EMBL" id="OQR69105.1"/>
    </source>
</evidence>
<dbReference type="InterPro" id="IPR013149">
    <property type="entry name" value="ADH-like_C"/>
</dbReference>
<dbReference type="GO" id="GO:0046872">
    <property type="term" value="F:metal ion binding"/>
    <property type="evidence" value="ECO:0007669"/>
    <property type="project" value="UniProtKB-KW"/>
</dbReference>
<dbReference type="InterPro" id="IPR013154">
    <property type="entry name" value="ADH-like_N"/>
</dbReference>
<reference evidence="10 11" key="1">
    <citation type="journal article" date="2017" name="Gigascience">
        <title>Draft genome of the honey bee ectoparasitic mite, Tropilaelaps mercedesae, is shaped by the parasitic life history.</title>
        <authorList>
            <person name="Dong X."/>
            <person name="Armstrong S.D."/>
            <person name="Xia D."/>
            <person name="Makepeace B.L."/>
            <person name="Darby A.C."/>
            <person name="Kadowaki T."/>
        </authorList>
    </citation>
    <scope>NUCLEOTIDE SEQUENCE [LARGE SCALE GENOMIC DNA]</scope>
    <source>
        <strain evidence="10">Wuxi-XJTLU</strain>
    </source>
</reference>
<evidence type="ECO:0000256" key="3">
    <source>
        <dbReference type="ARBA" id="ARBA00022723"/>
    </source>
</evidence>
<keyword evidence="5" id="KW-0560">Oxidoreductase</keyword>
<evidence type="ECO:0000259" key="9">
    <source>
        <dbReference type="SMART" id="SM00829"/>
    </source>
</evidence>
<organism evidence="10 11">
    <name type="scientific">Tropilaelaps mercedesae</name>
    <dbReference type="NCBI Taxonomy" id="418985"/>
    <lineage>
        <taxon>Eukaryota</taxon>
        <taxon>Metazoa</taxon>
        <taxon>Ecdysozoa</taxon>
        <taxon>Arthropoda</taxon>
        <taxon>Chelicerata</taxon>
        <taxon>Arachnida</taxon>
        <taxon>Acari</taxon>
        <taxon>Parasitiformes</taxon>
        <taxon>Mesostigmata</taxon>
        <taxon>Gamasina</taxon>
        <taxon>Dermanyssoidea</taxon>
        <taxon>Laelapidae</taxon>
        <taxon>Tropilaelaps</taxon>
    </lineage>
</organism>
<keyword evidence="3" id="KW-0479">Metal-binding</keyword>
<dbReference type="Proteomes" id="UP000192247">
    <property type="component" value="Unassembled WGS sequence"/>
</dbReference>
<dbReference type="PANTHER" id="PTHR43161:SF9">
    <property type="entry name" value="SORBITOL DEHYDROGENASE"/>
    <property type="match status" value="1"/>
</dbReference>
<protein>
    <recommendedName>
        <fullName evidence="7">Sorbitol dehydrogenase</fullName>
    </recommendedName>
    <alternativeName>
        <fullName evidence="8">Polyol dehydrogenase</fullName>
    </alternativeName>
</protein>
<dbReference type="SUPFAM" id="SSF51735">
    <property type="entry name" value="NAD(P)-binding Rossmann-fold domains"/>
    <property type="match status" value="1"/>
</dbReference>
<dbReference type="SUPFAM" id="SSF50129">
    <property type="entry name" value="GroES-like"/>
    <property type="match status" value="1"/>
</dbReference>
<keyword evidence="4" id="KW-0862">Zinc</keyword>
<keyword evidence="6" id="KW-0520">NAD</keyword>
<keyword evidence="11" id="KW-1185">Reference proteome</keyword>
<evidence type="ECO:0000313" key="11">
    <source>
        <dbReference type="Proteomes" id="UP000192247"/>
    </source>
</evidence>
<dbReference type="Pfam" id="PF08240">
    <property type="entry name" value="ADH_N"/>
    <property type="match status" value="1"/>
</dbReference>